<gene>
    <name evidence="1" type="ORF">L2E82_17545</name>
</gene>
<name>A0ACB9F8I2_CICIN</name>
<protein>
    <submittedName>
        <fullName evidence="1">Uncharacterized protein</fullName>
    </submittedName>
</protein>
<sequence length="121" mass="14409">MQTENKEAKLFNLRVFKFHNCFLKLSRYKPKTRRLSFLILKSSYYKRKQGTEFESEFLKAAKANIEEDEHDGGVGIDPEIWLKLCKLKDLEEEVEELRKSNYNLHVEVIQRWGIEEVGGQR</sequence>
<dbReference type="Proteomes" id="UP001055811">
    <property type="component" value="Linkage Group LG03"/>
</dbReference>
<organism evidence="1 2">
    <name type="scientific">Cichorium intybus</name>
    <name type="common">Chicory</name>
    <dbReference type="NCBI Taxonomy" id="13427"/>
    <lineage>
        <taxon>Eukaryota</taxon>
        <taxon>Viridiplantae</taxon>
        <taxon>Streptophyta</taxon>
        <taxon>Embryophyta</taxon>
        <taxon>Tracheophyta</taxon>
        <taxon>Spermatophyta</taxon>
        <taxon>Magnoliopsida</taxon>
        <taxon>eudicotyledons</taxon>
        <taxon>Gunneridae</taxon>
        <taxon>Pentapetalae</taxon>
        <taxon>asterids</taxon>
        <taxon>campanulids</taxon>
        <taxon>Asterales</taxon>
        <taxon>Asteraceae</taxon>
        <taxon>Cichorioideae</taxon>
        <taxon>Cichorieae</taxon>
        <taxon>Cichoriinae</taxon>
        <taxon>Cichorium</taxon>
    </lineage>
</organism>
<proteinExistence type="predicted"/>
<dbReference type="EMBL" id="CM042011">
    <property type="protein sequence ID" value="KAI3767432.1"/>
    <property type="molecule type" value="Genomic_DNA"/>
</dbReference>
<accession>A0ACB9F8I2</accession>
<evidence type="ECO:0000313" key="2">
    <source>
        <dbReference type="Proteomes" id="UP001055811"/>
    </source>
</evidence>
<reference evidence="1 2" key="2">
    <citation type="journal article" date="2022" name="Mol. Ecol. Resour.">
        <title>The genomes of chicory, endive, great burdock and yacon provide insights into Asteraceae paleo-polyploidization history and plant inulin production.</title>
        <authorList>
            <person name="Fan W."/>
            <person name="Wang S."/>
            <person name="Wang H."/>
            <person name="Wang A."/>
            <person name="Jiang F."/>
            <person name="Liu H."/>
            <person name="Zhao H."/>
            <person name="Xu D."/>
            <person name="Zhang Y."/>
        </authorList>
    </citation>
    <scope>NUCLEOTIDE SEQUENCE [LARGE SCALE GENOMIC DNA]</scope>
    <source>
        <strain evidence="2">cv. Punajuju</strain>
        <tissue evidence="1">Leaves</tissue>
    </source>
</reference>
<keyword evidence="2" id="KW-1185">Reference proteome</keyword>
<reference evidence="2" key="1">
    <citation type="journal article" date="2022" name="Mol. Ecol. Resour.">
        <title>The genomes of chicory, endive, great burdock and yacon provide insights into Asteraceae palaeo-polyploidization history and plant inulin production.</title>
        <authorList>
            <person name="Fan W."/>
            <person name="Wang S."/>
            <person name="Wang H."/>
            <person name="Wang A."/>
            <person name="Jiang F."/>
            <person name="Liu H."/>
            <person name="Zhao H."/>
            <person name="Xu D."/>
            <person name="Zhang Y."/>
        </authorList>
    </citation>
    <scope>NUCLEOTIDE SEQUENCE [LARGE SCALE GENOMIC DNA]</scope>
    <source>
        <strain evidence="2">cv. Punajuju</strain>
    </source>
</reference>
<evidence type="ECO:0000313" key="1">
    <source>
        <dbReference type="EMBL" id="KAI3767432.1"/>
    </source>
</evidence>
<comment type="caution">
    <text evidence="1">The sequence shown here is derived from an EMBL/GenBank/DDBJ whole genome shotgun (WGS) entry which is preliminary data.</text>
</comment>